<evidence type="ECO:0000313" key="2">
    <source>
        <dbReference type="EMBL" id="CAB4590100.1"/>
    </source>
</evidence>
<gene>
    <name evidence="2" type="ORF">UFOPK1788_00479</name>
</gene>
<feature type="compositionally biased region" description="Basic and acidic residues" evidence="1">
    <location>
        <begin position="24"/>
        <end position="41"/>
    </location>
</feature>
<reference evidence="2" key="1">
    <citation type="submission" date="2020-05" db="EMBL/GenBank/DDBJ databases">
        <authorList>
            <person name="Chiriac C."/>
            <person name="Salcher M."/>
            <person name="Ghai R."/>
            <person name="Kavagutti S V."/>
        </authorList>
    </citation>
    <scope>NUCLEOTIDE SEQUENCE</scope>
</reference>
<protein>
    <submittedName>
        <fullName evidence="2">Unannotated protein</fullName>
    </submittedName>
</protein>
<accession>A0A6J6FNY2</accession>
<evidence type="ECO:0000256" key="1">
    <source>
        <dbReference type="SAM" id="MobiDB-lite"/>
    </source>
</evidence>
<sequence length="60" mass="6415">MAKPGDAQHDESGVELAQSFLTEPEPRHSSGGEVLDEHIGAGHERIEHLAPGVCLEVDND</sequence>
<feature type="compositionally biased region" description="Basic and acidic residues" evidence="1">
    <location>
        <begin position="1"/>
        <end position="12"/>
    </location>
</feature>
<dbReference type="AlphaFoldDB" id="A0A6J6FNY2"/>
<dbReference type="EMBL" id="CAEZUE010000046">
    <property type="protein sequence ID" value="CAB4590100.1"/>
    <property type="molecule type" value="Genomic_DNA"/>
</dbReference>
<name>A0A6J6FNY2_9ZZZZ</name>
<organism evidence="2">
    <name type="scientific">freshwater metagenome</name>
    <dbReference type="NCBI Taxonomy" id="449393"/>
    <lineage>
        <taxon>unclassified sequences</taxon>
        <taxon>metagenomes</taxon>
        <taxon>ecological metagenomes</taxon>
    </lineage>
</organism>
<feature type="region of interest" description="Disordered" evidence="1">
    <location>
        <begin position="1"/>
        <end position="41"/>
    </location>
</feature>
<proteinExistence type="predicted"/>